<dbReference type="RefSeq" id="WP_096467457.1">
    <property type="nucleotide sequence ID" value="NZ_AP017312.1"/>
</dbReference>
<dbReference type="Proteomes" id="UP000217696">
    <property type="component" value="Chromosome"/>
</dbReference>
<protein>
    <submittedName>
        <fullName evidence="1">Uncharacterized protein</fullName>
    </submittedName>
</protein>
<dbReference type="KEGG" id="asoc:CB4_04066"/>
<dbReference type="AlphaFoldDB" id="A0A0U4NMC4"/>
<accession>A0A0U4NMC4</accession>
<sequence>MKKSLVAFFLSLIFVLSLSAPLVSAKTSSTSKTTSTYTSYDKSLTFSYPKGWFIEDRKDYICLTNFKRDSYGGESKPLEKWMIKIAIDLGPNMENYTLADLLKGFGDDDHKVIQPRKVVTVNGKKFVKEIVDVDLDGGTRVISLSTIQKGKYYYAEACIPSGNYVKKSQQEAEKILASIRIK</sequence>
<name>A0A0U4NMC4_9BACL</name>
<evidence type="ECO:0000313" key="2">
    <source>
        <dbReference type="Proteomes" id="UP000217696"/>
    </source>
</evidence>
<keyword evidence="2" id="KW-1185">Reference proteome</keyword>
<reference evidence="1 2" key="1">
    <citation type="submission" date="2015-12" db="EMBL/GenBank/DDBJ databases">
        <title>Genome sequence of Aneurinibacillus soli.</title>
        <authorList>
            <person name="Lee J.S."/>
            <person name="Lee K.C."/>
            <person name="Kim K.K."/>
            <person name="Lee B.W."/>
        </authorList>
    </citation>
    <scope>NUCLEOTIDE SEQUENCE [LARGE SCALE GENOMIC DNA]</scope>
    <source>
        <strain evidence="1 2">CB4</strain>
    </source>
</reference>
<gene>
    <name evidence="1" type="ORF">CB4_04066</name>
</gene>
<proteinExistence type="predicted"/>
<evidence type="ECO:0000313" key="1">
    <source>
        <dbReference type="EMBL" id="BAU29812.1"/>
    </source>
</evidence>
<organism evidence="1 2">
    <name type="scientific">Aneurinibacillus soli</name>
    <dbReference type="NCBI Taxonomy" id="1500254"/>
    <lineage>
        <taxon>Bacteria</taxon>
        <taxon>Bacillati</taxon>
        <taxon>Bacillota</taxon>
        <taxon>Bacilli</taxon>
        <taxon>Bacillales</taxon>
        <taxon>Paenibacillaceae</taxon>
        <taxon>Aneurinibacillus group</taxon>
        <taxon>Aneurinibacillus</taxon>
    </lineage>
</organism>
<dbReference type="EMBL" id="AP017312">
    <property type="protein sequence ID" value="BAU29812.1"/>
    <property type="molecule type" value="Genomic_DNA"/>
</dbReference>